<sequence>MSATEMASITKVSYQRLRNEGGFFEDEEGFERYGSSSVKRTRSWSRVRRLGSRRSSRLLRFRLRIPGLRRFLRKKSVRLASAVRGSVRKVVKRLMESRPYLGDIFAGNYMFMQVSPAPIKCHLRTYATHAHAHAHGDLHQYAWGATKF</sequence>
<dbReference type="PANTHER" id="PTHR36795:SF2">
    <property type="entry name" value="OS01G0938400 PROTEIN"/>
    <property type="match status" value="1"/>
</dbReference>
<evidence type="ECO:0000313" key="2">
    <source>
        <dbReference type="Proteomes" id="UP001419268"/>
    </source>
</evidence>
<dbReference type="Proteomes" id="UP001419268">
    <property type="component" value="Unassembled WGS sequence"/>
</dbReference>
<dbReference type="PANTHER" id="PTHR36795">
    <property type="entry name" value="OS01G0938400 PROTEIN"/>
    <property type="match status" value="1"/>
</dbReference>
<accession>A0AAP0IQI8</accession>
<keyword evidence="2" id="KW-1185">Reference proteome</keyword>
<dbReference type="AlphaFoldDB" id="A0AAP0IQI8"/>
<reference evidence="1 2" key="1">
    <citation type="submission" date="2024-01" db="EMBL/GenBank/DDBJ databases">
        <title>Genome assemblies of Stephania.</title>
        <authorList>
            <person name="Yang L."/>
        </authorList>
    </citation>
    <scope>NUCLEOTIDE SEQUENCE [LARGE SCALE GENOMIC DNA]</scope>
    <source>
        <strain evidence="1">JXDWG</strain>
        <tissue evidence="1">Leaf</tissue>
    </source>
</reference>
<gene>
    <name evidence="1" type="ORF">Scep_017986</name>
</gene>
<proteinExistence type="predicted"/>
<evidence type="ECO:0000313" key="1">
    <source>
        <dbReference type="EMBL" id="KAK9119893.1"/>
    </source>
</evidence>
<protein>
    <submittedName>
        <fullName evidence="1">Uncharacterized protein</fullName>
    </submittedName>
</protein>
<dbReference type="EMBL" id="JBBNAG010000007">
    <property type="protein sequence ID" value="KAK9119893.1"/>
    <property type="molecule type" value="Genomic_DNA"/>
</dbReference>
<comment type="caution">
    <text evidence="1">The sequence shown here is derived from an EMBL/GenBank/DDBJ whole genome shotgun (WGS) entry which is preliminary data.</text>
</comment>
<organism evidence="1 2">
    <name type="scientific">Stephania cephalantha</name>
    <dbReference type="NCBI Taxonomy" id="152367"/>
    <lineage>
        <taxon>Eukaryota</taxon>
        <taxon>Viridiplantae</taxon>
        <taxon>Streptophyta</taxon>
        <taxon>Embryophyta</taxon>
        <taxon>Tracheophyta</taxon>
        <taxon>Spermatophyta</taxon>
        <taxon>Magnoliopsida</taxon>
        <taxon>Ranunculales</taxon>
        <taxon>Menispermaceae</taxon>
        <taxon>Menispermoideae</taxon>
        <taxon>Cissampelideae</taxon>
        <taxon>Stephania</taxon>
    </lineage>
</organism>
<name>A0AAP0IQI8_9MAGN</name>